<gene>
    <name evidence="3" type="ORF">DdX_01424</name>
</gene>
<organism evidence="3 4">
    <name type="scientific">Ditylenchus destructor</name>
    <dbReference type="NCBI Taxonomy" id="166010"/>
    <lineage>
        <taxon>Eukaryota</taxon>
        <taxon>Metazoa</taxon>
        <taxon>Ecdysozoa</taxon>
        <taxon>Nematoda</taxon>
        <taxon>Chromadorea</taxon>
        <taxon>Rhabditida</taxon>
        <taxon>Tylenchina</taxon>
        <taxon>Tylenchomorpha</taxon>
        <taxon>Sphaerularioidea</taxon>
        <taxon>Anguinidae</taxon>
        <taxon>Anguininae</taxon>
        <taxon>Ditylenchus</taxon>
    </lineage>
</organism>
<dbReference type="InterPro" id="IPR029039">
    <property type="entry name" value="Flavoprotein-like_sf"/>
</dbReference>
<protein>
    <submittedName>
        <fullName evidence="3">Flavodoxin family protein</fullName>
    </submittedName>
</protein>
<name>A0AAD4RDW9_9BILA</name>
<accession>A0AAD4RDW9</accession>
<comment type="caution">
    <text evidence="3">The sequence shown here is derived from an EMBL/GenBank/DDBJ whole genome shotgun (WGS) entry which is preliminary data.</text>
</comment>
<evidence type="ECO:0000313" key="4">
    <source>
        <dbReference type="Proteomes" id="UP001201812"/>
    </source>
</evidence>
<evidence type="ECO:0000313" key="3">
    <source>
        <dbReference type="EMBL" id="KAI1729200.1"/>
    </source>
</evidence>
<keyword evidence="2" id="KW-1133">Transmembrane helix</keyword>
<dbReference type="Gene3D" id="3.40.50.360">
    <property type="match status" value="1"/>
</dbReference>
<sequence length="223" mass="25157">MVPPDPAFRREANAPAQLSAVQKVVRYAEKDDLLLYITALFGIIMPALMYFFYKTVHAKFHAYNTKRKQAKRRQMKEKSKTRSVTIYYCGTNSPTKRIAYDLAEQIDQFDPIVSNLSGADVVQKIKSASKVVLLFVVPCGSENNPSEPLSLFLEWLDEIRYEHQVVCAGDNSKDIGIILKYFSANVTTILKQFHYGAYDNDDSQKSASEDQDSSTDDDSDTTG</sequence>
<evidence type="ECO:0000256" key="1">
    <source>
        <dbReference type="SAM" id="MobiDB-lite"/>
    </source>
</evidence>
<keyword evidence="4" id="KW-1185">Reference proteome</keyword>
<keyword evidence="2" id="KW-0472">Membrane</keyword>
<dbReference type="Proteomes" id="UP001201812">
    <property type="component" value="Unassembled WGS sequence"/>
</dbReference>
<reference evidence="3" key="1">
    <citation type="submission" date="2022-01" db="EMBL/GenBank/DDBJ databases">
        <title>Genome Sequence Resource for Two Populations of Ditylenchus destructor, the Migratory Endoparasitic Phytonematode.</title>
        <authorList>
            <person name="Zhang H."/>
            <person name="Lin R."/>
            <person name="Xie B."/>
        </authorList>
    </citation>
    <scope>NUCLEOTIDE SEQUENCE</scope>
    <source>
        <strain evidence="3">BazhouSP</strain>
    </source>
</reference>
<keyword evidence="2" id="KW-0812">Transmembrane</keyword>
<feature type="region of interest" description="Disordered" evidence="1">
    <location>
        <begin position="199"/>
        <end position="223"/>
    </location>
</feature>
<dbReference type="AlphaFoldDB" id="A0AAD4RDW9"/>
<feature type="compositionally biased region" description="Acidic residues" evidence="1">
    <location>
        <begin position="209"/>
        <end position="223"/>
    </location>
</feature>
<dbReference type="EMBL" id="JAKKPZ010000001">
    <property type="protein sequence ID" value="KAI1729200.1"/>
    <property type="molecule type" value="Genomic_DNA"/>
</dbReference>
<evidence type="ECO:0000256" key="2">
    <source>
        <dbReference type="SAM" id="Phobius"/>
    </source>
</evidence>
<proteinExistence type="predicted"/>
<feature type="transmembrane region" description="Helical" evidence="2">
    <location>
        <begin position="33"/>
        <end position="53"/>
    </location>
</feature>